<dbReference type="AlphaFoldDB" id="A0A4Q7KQM8"/>
<dbReference type="SUPFAM" id="SSF51126">
    <property type="entry name" value="Pectin lyase-like"/>
    <property type="match status" value="1"/>
</dbReference>
<sequence length="228" mass="24269">MLTSKRYVGVRFPYKPDAGYTITANGARFFDCVFEAGFTATGNDLDMRHVEVLGGVGLSGVERARFERLLIHRSGADLFNATGDAGPCTDIEVIDTCIRGSAPRAGAHADGISLRGVTRARFVNVVSDLADWFQVAGADVKNAALFLDGDPATGGNHDVAFYGCLFNGGGYTITAGATNEDLTFVDCRVGDDWEFDTALFTGTYNVIRNDGNQMLTRPVVVPGLPAAV</sequence>
<reference evidence="1 2" key="1">
    <citation type="submission" date="2019-02" db="EMBL/GenBank/DDBJ databases">
        <title>Genomic Encyclopedia of Type Strains, Phase IV (KMG-IV): sequencing the most valuable type-strain genomes for metagenomic binning, comparative biology and taxonomic classification.</title>
        <authorList>
            <person name="Goeker M."/>
        </authorList>
    </citation>
    <scope>NUCLEOTIDE SEQUENCE [LARGE SCALE GENOMIC DNA]</scope>
    <source>
        <strain evidence="1 2">DSM 101727</strain>
    </source>
</reference>
<gene>
    <name evidence="1" type="ORF">EV193_104345</name>
</gene>
<organism evidence="1 2">
    <name type="scientific">Herbihabitans rhizosphaerae</name>
    <dbReference type="NCBI Taxonomy" id="1872711"/>
    <lineage>
        <taxon>Bacteria</taxon>
        <taxon>Bacillati</taxon>
        <taxon>Actinomycetota</taxon>
        <taxon>Actinomycetes</taxon>
        <taxon>Pseudonocardiales</taxon>
        <taxon>Pseudonocardiaceae</taxon>
        <taxon>Herbihabitans</taxon>
    </lineage>
</organism>
<accession>A0A4Q7KQM8</accession>
<protein>
    <submittedName>
        <fullName evidence="1">Uncharacterized protein</fullName>
    </submittedName>
</protein>
<dbReference type="InterPro" id="IPR011050">
    <property type="entry name" value="Pectin_lyase_fold/virulence"/>
</dbReference>
<proteinExistence type="predicted"/>
<dbReference type="RefSeq" id="WP_130344701.1">
    <property type="nucleotide sequence ID" value="NZ_SGWQ01000004.1"/>
</dbReference>
<dbReference type="EMBL" id="SGWQ01000004">
    <property type="protein sequence ID" value="RZS39129.1"/>
    <property type="molecule type" value="Genomic_DNA"/>
</dbReference>
<keyword evidence="2" id="KW-1185">Reference proteome</keyword>
<dbReference type="Proteomes" id="UP000294257">
    <property type="component" value="Unassembled WGS sequence"/>
</dbReference>
<comment type="caution">
    <text evidence="1">The sequence shown here is derived from an EMBL/GenBank/DDBJ whole genome shotgun (WGS) entry which is preliminary data.</text>
</comment>
<dbReference type="OrthoDB" id="505641at2"/>
<evidence type="ECO:0000313" key="2">
    <source>
        <dbReference type="Proteomes" id="UP000294257"/>
    </source>
</evidence>
<evidence type="ECO:0000313" key="1">
    <source>
        <dbReference type="EMBL" id="RZS39129.1"/>
    </source>
</evidence>
<name>A0A4Q7KQM8_9PSEU</name>